<evidence type="ECO:0000256" key="3">
    <source>
        <dbReference type="ARBA" id="ARBA00022968"/>
    </source>
</evidence>
<comment type="caution">
    <text evidence="7">The sequence shown here is derived from an EMBL/GenBank/DDBJ whole genome shotgun (WGS) entry which is preliminary data.</text>
</comment>
<evidence type="ECO:0000259" key="6">
    <source>
        <dbReference type="Pfam" id="PF03816"/>
    </source>
</evidence>
<keyword evidence="2 5" id="KW-0812">Transmembrane</keyword>
<keyword evidence="8" id="KW-1185">Reference proteome</keyword>
<evidence type="ECO:0000313" key="8">
    <source>
        <dbReference type="Proteomes" id="UP001218246"/>
    </source>
</evidence>
<reference evidence="7 8" key="1">
    <citation type="submission" date="2023-04" db="EMBL/GenBank/DDBJ databases">
        <title>Ectobacillus antri isolated from activated sludge.</title>
        <authorList>
            <person name="Yan P."/>
            <person name="Liu X."/>
        </authorList>
    </citation>
    <scope>NUCLEOTIDE SEQUENCE [LARGE SCALE GENOMIC DNA]</scope>
    <source>
        <strain evidence="7 8">C18H</strain>
    </source>
</reference>
<evidence type="ECO:0000256" key="5">
    <source>
        <dbReference type="SAM" id="Phobius"/>
    </source>
</evidence>
<protein>
    <submittedName>
        <fullName evidence="7">LCP family protein</fullName>
    </submittedName>
</protein>
<feature type="transmembrane region" description="Helical" evidence="5">
    <location>
        <begin position="20"/>
        <end position="38"/>
    </location>
</feature>
<dbReference type="Proteomes" id="UP001218246">
    <property type="component" value="Unassembled WGS sequence"/>
</dbReference>
<dbReference type="PANTHER" id="PTHR33392">
    <property type="entry name" value="POLYISOPRENYL-TEICHOIC ACID--PEPTIDOGLYCAN TEICHOIC ACID TRANSFERASE TAGU"/>
    <property type="match status" value="1"/>
</dbReference>
<dbReference type="RefSeq" id="WP_278018213.1">
    <property type="nucleotide sequence ID" value="NZ_JARRRY010000006.1"/>
</dbReference>
<evidence type="ECO:0000313" key="7">
    <source>
        <dbReference type="EMBL" id="MDG5755198.1"/>
    </source>
</evidence>
<accession>A0ABT6H8L0</accession>
<organism evidence="7 8">
    <name type="scientific">Ectobacillus antri</name>
    <dbReference type="NCBI Taxonomy" id="2486280"/>
    <lineage>
        <taxon>Bacteria</taxon>
        <taxon>Bacillati</taxon>
        <taxon>Bacillota</taxon>
        <taxon>Bacilli</taxon>
        <taxon>Bacillales</taxon>
        <taxon>Bacillaceae</taxon>
        <taxon>Ectobacillus</taxon>
    </lineage>
</organism>
<sequence length="339" mass="38268">MKDRYQYLMQQKKKKKRRRITLLLIILLLFGGGGYYVYSSFSSLLDIYSGTKTKQSKLREEEVEITKKPFTVLLMGVEDYSSGGHNGRTDSLIVAAVNPKTQRVTMMSIPRDSYVSIPGRTKKDKINAAYAYGGEQLTIDTVEQLLRIPIDHYTKIDFNGFKQIVDAVGGVTVDVPFDFVEGSDLNPRKGITFKKGKQHLNGEEALAYARMRKHDPRGDFGRADRQRQLLSAIFEKVSSPSSLLKVNDLAKAVGKNIKTDIPVSDGLALYRKFSKFNAQSIETLKLEGEDATINSIYYYQLDEESVDTAHDTFMDILELVPKEDLTEDTTDNTNEESTQ</sequence>
<dbReference type="PANTHER" id="PTHR33392:SF10">
    <property type="entry name" value="POLYISOPRENYL-TEICHOIC ACID--PEPTIDOGLYCAN TEICHOIC ACID TRANSFERASE TAGV"/>
    <property type="match status" value="1"/>
</dbReference>
<evidence type="ECO:0000256" key="2">
    <source>
        <dbReference type="ARBA" id="ARBA00022692"/>
    </source>
</evidence>
<dbReference type="InterPro" id="IPR004474">
    <property type="entry name" value="LytR_CpsA_psr"/>
</dbReference>
<evidence type="ECO:0000256" key="1">
    <source>
        <dbReference type="ARBA" id="ARBA00006068"/>
    </source>
</evidence>
<dbReference type="Pfam" id="PF03816">
    <property type="entry name" value="LytR_cpsA_psr"/>
    <property type="match status" value="1"/>
</dbReference>
<feature type="domain" description="Cell envelope-related transcriptional attenuator" evidence="6">
    <location>
        <begin position="88"/>
        <end position="238"/>
    </location>
</feature>
<keyword evidence="4 5" id="KW-1133">Transmembrane helix</keyword>
<proteinExistence type="inferred from homology"/>
<comment type="similarity">
    <text evidence="1">Belongs to the LytR/CpsA/Psr (LCP) family.</text>
</comment>
<keyword evidence="5" id="KW-0472">Membrane</keyword>
<dbReference type="InterPro" id="IPR050922">
    <property type="entry name" value="LytR/CpsA/Psr_CW_biosynth"/>
</dbReference>
<evidence type="ECO:0000256" key="4">
    <source>
        <dbReference type="ARBA" id="ARBA00022989"/>
    </source>
</evidence>
<dbReference type="EMBL" id="JARULN010000021">
    <property type="protein sequence ID" value="MDG5755198.1"/>
    <property type="molecule type" value="Genomic_DNA"/>
</dbReference>
<gene>
    <name evidence="7" type="ORF">P6P90_14740</name>
</gene>
<dbReference type="NCBIfam" id="TIGR00350">
    <property type="entry name" value="lytR_cpsA_psr"/>
    <property type="match status" value="1"/>
</dbReference>
<name>A0ABT6H8L0_9BACI</name>
<keyword evidence="3" id="KW-0735">Signal-anchor</keyword>
<dbReference type="Gene3D" id="3.40.630.190">
    <property type="entry name" value="LCP protein"/>
    <property type="match status" value="1"/>
</dbReference>